<dbReference type="InterPro" id="IPR050191">
    <property type="entry name" value="ATP-dep_DNA_ligase"/>
</dbReference>
<sequence>MFIKPMLLQYAKDNLPFDHPDYIAELKLDGIRMIVSNIEELKLYTRHHNEVTAIYPDLLQACPVPKGTVLDGELIVTDDQGRPDFEACMTRFKSRKSTYSVQFCAFDIIYHRGIDVTAMTLTQRKQLLEEAFQETEYYKKVRVINGSAVTFFDLVKANGIEGIVLKKKSSRYEKGSRSWSMQKVIAYDQDEVVITGYSKKDFGWLIGKGDGEQIRPLGIMELGISGNHRKAMYPILKNSQVGESRDHVYVDPRIHCRVKHRGYYKSGLMRLPVLDEVLCLNGKM</sequence>
<dbReference type="EMBL" id="JARLKY010000090">
    <property type="protein sequence ID" value="MEC0231265.1"/>
    <property type="molecule type" value="Genomic_DNA"/>
</dbReference>
<dbReference type="PROSITE" id="PS50160">
    <property type="entry name" value="DNA_LIGASE_A3"/>
    <property type="match status" value="1"/>
</dbReference>
<dbReference type="Pfam" id="PF01068">
    <property type="entry name" value="DNA_ligase_A_M"/>
    <property type="match status" value="1"/>
</dbReference>
<evidence type="ECO:0000313" key="5">
    <source>
        <dbReference type="Proteomes" id="UP001338137"/>
    </source>
</evidence>
<dbReference type="Proteomes" id="UP001338137">
    <property type="component" value="Unassembled WGS sequence"/>
</dbReference>
<organism evidence="4 5">
    <name type="scientific">Paenibacillus alba</name>
    <dbReference type="NCBI Taxonomy" id="1197127"/>
    <lineage>
        <taxon>Bacteria</taxon>
        <taxon>Bacillati</taxon>
        <taxon>Bacillota</taxon>
        <taxon>Bacilli</taxon>
        <taxon>Bacillales</taxon>
        <taxon>Paenibacillaceae</taxon>
        <taxon>Paenibacillus</taxon>
    </lineage>
</organism>
<feature type="domain" description="ATP-dependent DNA ligase family profile" evidence="3">
    <location>
        <begin position="94"/>
        <end position="179"/>
    </location>
</feature>
<dbReference type="Gene3D" id="3.30.1490.70">
    <property type="match status" value="1"/>
</dbReference>
<dbReference type="PROSITE" id="PS00697">
    <property type="entry name" value="DNA_LIGASE_A1"/>
    <property type="match status" value="1"/>
</dbReference>
<dbReference type="SUPFAM" id="SSF56091">
    <property type="entry name" value="DNA ligase/mRNA capping enzyme, catalytic domain"/>
    <property type="match status" value="1"/>
</dbReference>
<dbReference type="GO" id="GO:0016874">
    <property type="term" value="F:ligase activity"/>
    <property type="evidence" value="ECO:0007669"/>
    <property type="project" value="UniProtKB-KW"/>
</dbReference>
<evidence type="ECO:0000256" key="1">
    <source>
        <dbReference type="ARBA" id="ARBA00007572"/>
    </source>
</evidence>
<protein>
    <submittedName>
        <fullName evidence="4">RNA ligase family protein</fullName>
    </submittedName>
</protein>
<comment type="similarity">
    <text evidence="1">Belongs to the ATP-dependent DNA ligase family.</text>
</comment>
<dbReference type="RefSeq" id="WP_326075233.1">
    <property type="nucleotide sequence ID" value="NZ_JARLKY010000090.1"/>
</dbReference>
<accession>A0ABU6GC94</accession>
<evidence type="ECO:0000259" key="3">
    <source>
        <dbReference type="PROSITE" id="PS50160"/>
    </source>
</evidence>
<gene>
    <name evidence="4" type="ORF">P4I72_29625</name>
</gene>
<keyword evidence="5" id="KW-1185">Reference proteome</keyword>
<dbReference type="InterPro" id="IPR016059">
    <property type="entry name" value="DNA_ligase_ATP-dep_CS"/>
</dbReference>
<evidence type="ECO:0000313" key="4">
    <source>
        <dbReference type="EMBL" id="MEC0231265.1"/>
    </source>
</evidence>
<dbReference type="PANTHER" id="PTHR45674:SF4">
    <property type="entry name" value="DNA LIGASE 1"/>
    <property type="match status" value="1"/>
</dbReference>
<dbReference type="PANTHER" id="PTHR45674">
    <property type="entry name" value="DNA LIGASE 1/3 FAMILY MEMBER"/>
    <property type="match status" value="1"/>
</dbReference>
<dbReference type="InterPro" id="IPR012310">
    <property type="entry name" value="DNA_ligase_ATP-dep_cent"/>
</dbReference>
<evidence type="ECO:0000256" key="2">
    <source>
        <dbReference type="ARBA" id="ARBA00022598"/>
    </source>
</evidence>
<comment type="caution">
    <text evidence="4">The sequence shown here is derived from an EMBL/GenBank/DDBJ whole genome shotgun (WGS) entry which is preliminary data.</text>
</comment>
<name>A0ABU6GC94_9BACL</name>
<reference evidence="4 5" key="1">
    <citation type="submission" date="2023-03" db="EMBL/GenBank/DDBJ databases">
        <title>Bacillus Genome Sequencing.</title>
        <authorList>
            <person name="Dunlap C."/>
        </authorList>
    </citation>
    <scope>NUCLEOTIDE SEQUENCE [LARGE SCALE GENOMIC DNA]</scope>
    <source>
        <strain evidence="4 5">BD-533</strain>
    </source>
</reference>
<dbReference type="Gene3D" id="3.30.470.30">
    <property type="entry name" value="DNA ligase/mRNA capping enzyme"/>
    <property type="match status" value="1"/>
</dbReference>
<proteinExistence type="inferred from homology"/>
<keyword evidence="2 4" id="KW-0436">Ligase</keyword>